<reference evidence="3" key="1">
    <citation type="submission" date="2016-10" db="EMBL/GenBank/DDBJ databases">
        <authorList>
            <person name="Varghese N."/>
            <person name="Submissions S."/>
        </authorList>
    </citation>
    <scope>NUCLEOTIDE SEQUENCE [LARGE SCALE GENOMIC DNA]</scope>
    <source>
        <strain evidence="3">DSM 24499</strain>
    </source>
</reference>
<evidence type="ECO:0000313" key="2">
    <source>
        <dbReference type="EMBL" id="SFC25656.1"/>
    </source>
</evidence>
<name>A0A1I1HP87_9FLAO</name>
<accession>A0A1I1HP87</accession>
<gene>
    <name evidence="2" type="ORF">SAMN04487907_103122</name>
</gene>
<evidence type="ECO:0000256" key="1">
    <source>
        <dbReference type="SAM" id="SignalP"/>
    </source>
</evidence>
<keyword evidence="3" id="KW-1185">Reference proteome</keyword>
<organism evidence="2 3">
    <name type="scientific">Zunongwangia mangrovi</name>
    <dbReference type="NCBI Taxonomy" id="1334022"/>
    <lineage>
        <taxon>Bacteria</taxon>
        <taxon>Pseudomonadati</taxon>
        <taxon>Bacteroidota</taxon>
        <taxon>Flavobacteriia</taxon>
        <taxon>Flavobacteriales</taxon>
        <taxon>Flavobacteriaceae</taxon>
        <taxon>Zunongwangia</taxon>
    </lineage>
</organism>
<sequence length="314" mass="36261">MRLLLPFFLFISASALGQAIRAVGQVVDAETLEPLPYVNIILEEEKRGTSTDKEGRYSFVVKDIAEDTDVKFSYVGYESKHAPLKELKGKVIRLKPSVDHLAEVRLYTIKEKKRQRINDFRRKEIIGLGNFSGGQYPSIVARHYDKPEKFDEGCFIKNIEVRYFSVEKTLYGSAKFRLRIMAVDNQGKPSYDLLSDGLIIQKEASQFKSKIDMLPYKIPVPKDGFFVAVEHLFIEENAYFEEKDYRVNDTIIYRDVKLRKYGPVFSGVLEEYREGFNSYYKDTNGWQKMDNLDNSNEVFSGMLPVPAFKITLTD</sequence>
<dbReference type="EMBL" id="FOKV01000003">
    <property type="protein sequence ID" value="SFC25656.1"/>
    <property type="molecule type" value="Genomic_DNA"/>
</dbReference>
<dbReference type="OrthoDB" id="914976at2"/>
<dbReference type="SUPFAM" id="SSF49464">
    <property type="entry name" value="Carboxypeptidase regulatory domain-like"/>
    <property type="match status" value="1"/>
</dbReference>
<dbReference type="InterPro" id="IPR008969">
    <property type="entry name" value="CarboxyPept-like_regulatory"/>
</dbReference>
<feature type="chain" id="PRO_5011475304" evidence="1">
    <location>
        <begin position="18"/>
        <end position="314"/>
    </location>
</feature>
<protein>
    <submittedName>
        <fullName evidence="2">CarboxypepD_reg-like domain-containing protein</fullName>
    </submittedName>
</protein>
<dbReference type="Proteomes" id="UP000199438">
    <property type="component" value="Unassembled WGS sequence"/>
</dbReference>
<dbReference type="Gene3D" id="2.60.40.1120">
    <property type="entry name" value="Carboxypeptidase-like, regulatory domain"/>
    <property type="match status" value="1"/>
</dbReference>
<proteinExistence type="predicted"/>
<keyword evidence="1" id="KW-0732">Signal</keyword>
<dbReference type="Pfam" id="PF13715">
    <property type="entry name" value="CarbopepD_reg_2"/>
    <property type="match status" value="1"/>
</dbReference>
<dbReference type="RefSeq" id="WP_092541791.1">
    <property type="nucleotide sequence ID" value="NZ_FOKV01000003.1"/>
</dbReference>
<dbReference type="AlphaFoldDB" id="A0A1I1HP87"/>
<feature type="signal peptide" evidence="1">
    <location>
        <begin position="1"/>
        <end position="17"/>
    </location>
</feature>
<evidence type="ECO:0000313" key="3">
    <source>
        <dbReference type="Proteomes" id="UP000199438"/>
    </source>
</evidence>
<dbReference type="STRING" id="1334022.SAMN04487907_103122"/>